<dbReference type="EMBL" id="ACLK02000003">
    <property type="protein sequence ID" value="EFY08490.1"/>
    <property type="molecule type" value="Genomic_DNA"/>
</dbReference>
<evidence type="ECO:0000256" key="1">
    <source>
        <dbReference type="SAM" id="Phobius"/>
    </source>
</evidence>
<feature type="transmembrane region" description="Helical" evidence="1">
    <location>
        <begin position="55"/>
        <end position="72"/>
    </location>
</feature>
<comment type="caution">
    <text evidence="2">The sequence shown here is derived from an EMBL/GenBank/DDBJ whole genome shotgun (WGS) entry which is preliminary data.</text>
</comment>
<sequence length="115" mass="12847">MINIVPRTLRTFVLLTKKCIISSRKEGIMADHGLRLQVSGISILLLGIGLGNNEILLWFGIIVSLYGLYRSADEQGKKSKGKYVPNMDKLAERSAESIKEARRGLEDTEAKEEIE</sequence>
<keyword evidence="1" id="KW-0812">Transmembrane</keyword>
<evidence type="ECO:0000313" key="2">
    <source>
        <dbReference type="EMBL" id="EFY08490.1"/>
    </source>
</evidence>
<dbReference type="STRING" id="1648.A2I91_09170"/>
<keyword evidence="1" id="KW-1133">Transmembrane helix</keyword>
<name>E7FYB6_ERYRH</name>
<reference evidence="2" key="1">
    <citation type="submission" date="2011-01" db="EMBL/GenBank/DDBJ databases">
        <authorList>
            <person name="Muzny D."/>
            <person name="Qin X."/>
            <person name="Buhay C."/>
            <person name="Dugan-Rocha S."/>
            <person name="Ding Y."/>
            <person name="Chen G."/>
            <person name="Hawes A."/>
            <person name="Holder M."/>
            <person name="Jhangiani S."/>
            <person name="Johnson A."/>
            <person name="Khan Z."/>
            <person name="Li Z."/>
            <person name="Liu W."/>
            <person name="Liu X."/>
            <person name="Perez L."/>
            <person name="Shen H."/>
            <person name="Wang Q."/>
            <person name="Watt J."/>
            <person name="Xi L."/>
            <person name="Xin Y."/>
            <person name="Zhou J."/>
            <person name="Deng J."/>
            <person name="Jiang H."/>
            <person name="Liu Y."/>
            <person name="Qu J."/>
            <person name="Song X.-Z."/>
            <person name="Zhang L."/>
            <person name="Villasana D."/>
            <person name="Johnson A."/>
            <person name="Liu J."/>
            <person name="Liyanage D."/>
            <person name="Lorensuhewa L."/>
            <person name="Robinson T."/>
            <person name="Song A."/>
            <person name="Song B.-B."/>
            <person name="Dinh H."/>
            <person name="Thornton R."/>
            <person name="Coyle M."/>
            <person name="Francisco L."/>
            <person name="Jackson L."/>
            <person name="Javaid M."/>
            <person name="Korchina V."/>
            <person name="Kovar C."/>
            <person name="Mata R."/>
            <person name="Mathew T."/>
            <person name="Ngo R."/>
            <person name="Nguyen L."/>
            <person name="Nguyen N."/>
            <person name="Okwuonu G."/>
            <person name="Ongeri F."/>
            <person name="Pham C."/>
            <person name="Simmons D."/>
            <person name="Wilczek-Boney K."/>
            <person name="Hale W."/>
            <person name="Jakkamsetti A."/>
            <person name="Pham P."/>
            <person name="Ruth R."/>
            <person name="San Lucas F."/>
            <person name="Warren J."/>
            <person name="Zhang J."/>
            <person name="Zhao Z."/>
            <person name="Zhou C."/>
            <person name="Zhu D."/>
            <person name="Lee S."/>
            <person name="Bess C."/>
            <person name="Blankenburg K."/>
            <person name="Forbes L."/>
            <person name="Fu Q."/>
            <person name="Gubbala S."/>
            <person name="Hirani K."/>
            <person name="Jayaseelan J.C."/>
            <person name="Lara F."/>
            <person name="Munidasa M."/>
            <person name="Palculict T."/>
            <person name="Patil S."/>
            <person name="Pu L.-L."/>
            <person name="Saada N."/>
            <person name="Tang L."/>
            <person name="Weissenberger G."/>
            <person name="Zhu Y."/>
            <person name="Hemphill L."/>
            <person name="Shang Y."/>
            <person name="Youmans B."/>
            <person name="Ayvaz T."/>
            <person name="Ross M."/>
            <person name="Santibanez J."/>
            <person name="Aqrawi P."/>
            <person name="Gross S."/>
            <person name="Joshi V."/>
            <person name="Fowler G."/>
            <person name="Nazareth L."/>
            <person name="Reid J."/>
            <person name="Worley K."/>
            <person name="Petrosino J."/>
            <person name="Highlander S."/>
            <person name="Gibbs R."/>
        </authorList>
    </citation>
    <scope>NUCLEOTIDE SEQUENCE [LARGE SCALE GENOMIC DNA]</scope>
    <source>
        <strain evidence="2">ATCC 19414</strain>
    </source>
</reference>
<proteinExistence type="predicted"/>
<gene>
    <name evidence="2" type="ORF">HMPREF0357_11643</name>
</gene>
<feature type="transmembrane region" description="Helical" evidence="1">
    <location>
        <begin position="33"/>
        <end position="49"/>
    </location>
</feature>
<evidence type="ECO:0000313" key="3">
    <source>
        <dbReference type="Proteomes" id="UP000003028"/>
    </source>
</evidence>
<keyword evidence="1" id="KW-0472">Membrane</keyword>
<keyword evidence="3" id="KW-1185">Reference proteome</keyword>
<protein>
    <submittedName>
        <fullName evidence="2">Uncharacterized protein</fullName>
    </submittedName>
</protein>
<dbReference type="AlphaFoldDB" id="E7FYB6"/>
<accession>E7FYB6</accession>
<dbReference type="Proteomes" id="UP000003028">
    <property type="component" value="Unassembled WGS sequence"/>
</dbReference>
<organism evidence="2 3">
    <name type="scientific">Erysipelothrix rhusiopathiae ATCC 19414</name>
    <dbReference type="NCBI Taxonomy" id="525280"/>
    <lineage>
        <taxon>Bacteria</taxon>
        <taxon>Bacillati</taxon>
        <taxon>Bacillota</taxon>
        <taxon>Erysipelotrichia</taxon>
        <taxon>Erysipelotrichales</taxon>
        <taxon>Erysipelotrichaceae</taxon>
        <taxon>Erysipelothrix</taxon>
    </lineage>
</organism>